<feature type="region of interest" description="Disordered" evidence="5">
    <location>
        <begin position="322"/>
        <end position="348"/>
    </location>
</feature>
<gene>
    <name evidence="8" type="ORF">LZC94_35790</name>
</gene>
<keyword evidence="8" id="KW-0723">Serine/threonine-protein kinase</keyword>
<dbReference type="InterPro" id="IPR011009">
    <property type="entry name" value="Kinase-like_dom_sf"/>
</dbReference>
<name>A0ABZ2LS96_9BACT</name>
<evidence type="ECO:0000256" key="5">
    <source>
        <dbReference type="SAM" id="MobiDB-lite"/>
    </source>
</evidence>
<evidence type="ECO:0000313" key="8">
    <source>
        <dbReference type="EMBL" id="WXB13195.1"/>
    </source>
</evidence>
<evidence type="ECO:0000259" key="7">
    <source>
        <dbReference type="PROSITE" id="PS50011"/>
    </source>
</evidence>
<dbReference type="RefSeq" id="WP_394822815.1">
    <property type="nucleotide sequence ID" value="NZ_CP089984.1"/>
</dbReference>
<dbReference type="PANTHER" id="PTHR43289:SF6">
    <property type="entry name" value="SERINE_THREONINE-PROTEIN KINASE NEKL-3"/>
    <property type="match status" value="1"/>
</dbReference>
<dbReference type="GO" id="GO:0004674">
    <property type="term" value="F:protein serine/threonine kinase activity"/>
    <property type="evidence" value="ECO:0007669"/>
    <property type="project" value="UniProtKB-KW"/>
</dbReference>
<keyword evidence="6" id="KW-0812">Transmembrane</keyword>
<evidence type="ECO:0000256" key="6">
    <source>
        <dbReference type="SAM" id="Phobius"/>
    </source>
</evidence>
<dbReference type="Pfam" id="PF00069">
    <property type="entry name" value="Pkinase"/>
    <property type="match status" value="1"/>
</dbReference>
<dbReference type="SUPFAM" id="SSF56112">
    <property type="entry name" value="Protein kinase-like (PK-like)"/>
    <property type="match status" value="1"/>
</dbReference>
<dbReference type="Gene3D" id="3.30.200.20">
    <property type="entry name" value="Phosphorylase Kinase, domain 1"/>
    <property type="match status" value="1"/>
</dbReference>
<dbReference type="PROSITE" id="PS50011">
    <property type="entry name" value="PROTEIN_KINASE_DOM"/>
    <property type="match status" value="1"/>
</dbReference>
<dbReference type="InterPro" id="IPR000719">
    <property type="entry name" value="Prot_kinase_dom"/>
</dbReference>
<dbReference type="InterPro" id="IPR008271">
    <property type="entry name" value="Ser/Thr_kinase_AS"/>
</dbReference>
<proteinExistence type="predicted"/>
<dbReference type="CDD" id="cd14014">
    <property type="entry name" value="STKc_PknB_like"/>
    <property type="match status" value="1"/>
</dbReference>
<sequence>MDGLAEKSPDDVFADRFLIEKEAGVGGMGIVYRALDRVSAGPVALKVLRRTEPSTIKRFATEAGALENLDHPAVVRYVAHGVSEEGEPYLAMEWIEGESLHVRLARASAEGTLLAVRDVLELGQRVAGALAAAHALGIVHRDVKPNNILLVEGDLARAKLADFGIARADFATHVTTSGVILGTVGYMAPEQARGATDLDGRADLFALGCVLFRCLTNKNVFEGPEPMAMLAKLLLHEAPRVGELRPGVPAALEDLVAKLLARERDNRPASALDVLAELARIATMPLDTAPMTLYRAAEAARASAEAARASAGGVGRAGAAKAAGGAESTTLTDERTPPASAHAAREGKASLGWRTGAVVVLGLAVLFAAVLTALFVRHRGESRAAVHAVDAPRAVHAVDAPRAPEPAAATASAVERPEEPAAAPSASSAVHRAPRARPKPSAAPEKPDCNPHYYFDAQGIRRAKPECL</sequence>
<feature type="region of interest" description="Disordered" evidence="5">
    <location>
        <begin position="399"/>
        <end position="454"/>
    </location>
</feature>
<feature type="domain" description="Protein kinase" evidence="7">
    <location>
        <begin position="17"/>
        <end position="279"/>
    </location>
</feature>
<keyword evidence="1" id="KW-0808">Transferase</keyword>
<reference evidence="8 9" key="1">
    <citation type="submission" date="2021-12" db="EMBL/GenBank/DDBJ databases">
        <title>Discovery of the Pendulisporaceae a myxobacterial family with distinct sporulation behavior and unique specialized metabolism.</title>
        <authorList>
            <person name="Garcia R."/>
            <person name="Popoff A."/>
            <person name="Bader C.D."/>
            <person name="Loehr J."/>
            <person name="Walesch S."/>
            <person name="Walt C."/>
            <person name="Boldt J."/>
            <person name="Bunk B."/>
            <person name="Haeckl F.J.F.P.J."/>
            <person name="Gunesch A.P."/>
            <person name="Birkelbach J."/>
            <person name="Nuebel U."/>
            <person name="Pietschmann T."/>
            <person name="Bach T."/>
            <person name="Mueller R."/>
        </authorList>
    </citation>
    <scope>NUCLEOTIDE SEQUENCE [LARGE SCALE GENOMIC DNA]</scope>
    <source>
        <strain evidence="8 9">MSr11954</strain>
    </source>
</reference>
<keyword evidence="9" id="KW-1185">Reference proteome</keyword>
<keyword evidence="6" id="KW-0472">Membrane</keyword>
<dbReference type="EMBL" id="CP089984">
    <property type="protein sequence ID" value="WXB13195.1"/>
    <property type="molecule type" value="Genomic_DNA"/>
</dbReference>
<evidence type="ECO:0000256" key="1">
    <source>
        <dbReference type="ARBA" id="ARBA00022679"/>
    </source>
</evidence>
<evidence type="ECO:0000256" key="4">
    <source>
        <dbReference type="ARBA" id="ARBA00022840"/>
    </source>
</evidence>
<evidence type="ECO:0000256" key="2">
    <source>
        <dbReference type="ARBA" id="ARBA00022741"/>
    </source>
</evidence>
<accession>A0ABZ2LS96</accession>
<evidence type="ECO:0000313" key="9">
    <source>
        <dbReference type="Proteomes" id="UP001370348"/>
    </source>
</evidence>
<keyword evidence="6" id="KW-1133">Transmembrane helix</keyword>
<evidence type="ECO:0000256" key="3">
    <source>
        <dbReference type="ARBA" id="ARBA00022777"/>
    </source>
</evidence>
<feature type="compositionally biased region" description="Low complexity" evidence="5">
    <location>
        <begin position="399"/>
        <end position="431"/>
    </location>
</feature>
<dbReference type="Gene3D" id="1.10.510.10">
    <property type="entry name" value="Transferase(Phosphotransferase) domain 1"/>
    <property type="match status" value="1"/>
</dbReference>
<keyword evidence="4" id="KW-0067">ATP-binding</keyword>
<dbReference type="PROSITE" id="PS00108">
    <property type="entry name" value="PROTEIN_KINASE_ST"/>
    <property type="match status" value="1"/>
</dbReference>
<keyword evidence="2" id="KW-0547">Nucleotide-binding</keyword>
<dbReference type="SMART" id="SM00220">
    <property type="entry name" value="S_TKc"/>
    <property type="match status" value="1"/>
</dbReference>
<feature type="transmembrane region" description="Helical" evidence="6">
    <location>
        <begin position="351"/>
        <end position="376"/>
    </location>
</feature>
<protein>
    <submittedName>
        <fullName evidence="8">Serine/threonine protein kinase</fullName>
    </submittedName>
</protein>
<organism evidence="8 9">
    <name type="scientific">Pendulispora albinea</name>
    <dbReference type="NCBI Taxonomy" id="2741071"/>
    <lineage>
        <taxon>Bacteria</taxon>
        <taxon>Pseudomonadati</taxon>
        <taxon>Myxococcota</taxon>
        <taxon>Myxococcia</taxon>
        <taxon>Myxococcales</taxon>
        <taxon>Sorangiineae</taxon>
        <taxon>Pendulisporaceae</taxon>
        <taxon>Pendulispora</taxon>
    </lineage>
</organism>
<dbReference type="PANTHER" id="PTHR43289">
    <property type="entry name" value="MITOGEN-ACTIVATED PROTEIN KINASE KINASE KINASE 20-RELATED"/>
    <property type="match status" value="1"/>
</dbReference>
<keyword evidence="3 8" id="KW-0418">Kinase</keyword>
<dbReference type="Proteomes" id="UP001370348">
    <property type="component" value="Chromosome"/>
</dbReference>